<dbReference type="PANTHER" id="PTHR47985">
    <property type="entry name" value="OS07G0668900 PROTEIN"/>
    <property type="match status" value="1"/>
</dbReference>
<accession>A0AAU9TBG0</accession>
<sequence>MSCFLGLSPHNKSKDNEGSSMTAHYEQPNPLWNDRRQITICESVPMKKKSPNNIEAKSFTFRELATATNNFKQDFLIGEGGFGRVYKGKLEKTGQ</sequence>
<keyword evidence="2" id="KW-0808">Transferase</keyword>
<dbReference type="SUPFAM" id="SSF56112">
    <property type="entry name" value="Protein kinase-like (PK-like)"/>
    <property type="match status" value="1"/>
</dbReference>
<evidence type="ECO:0000256" key="3">
    <source>
        <dbReference type="ARBA" id="ARBA00023136"/>
    </source>
</evidence>
<keyword evidence="2" id="KW-0723">Serine/threonine-protein kinase</keyword>
<dbReference type="GO" id="GO:0016020">
    <property type="term" value="C:membrane"/>
    <property type="evidence" value="ECO:0007669"/>
    <property type="project" value="UniProtKB-SubCell"/>
</dbReference>
<dbReference type="Gene3D" id="3.30.200.20">
    <property type="entry name" value="Phosphorylase Kinase, domain 1"/>
    <property type="match status" value="1"/>
</dbReference>
<dbReference type="EMBL" id="OU466863">
    <property type="protein sequence ID" value="CAH2079340.1"/>
    <property type="molecule type" value="Genomic_DNA"/>
</dbReference>
<evidence type="ECO:0000256" key="1">
    <source>
        <dbReference type="ARBA" id="ARBA00004370"/>
    </source>
</evidence>
<dbReference type="Proteomes" id="UP000836841">
    <property type="component" value="Chromosome 7"/>
</dbReference>
<evidence type="ECO:0000256" key="2">
    <source>
        <dbReference type="ARBA" id="ARBA00022527"/>
    </source>
</evidence>
<evidence type="ECO:0000313" key="5">
    <source>
        <dbReference type="EMBL" id="CAH2079340.1"/>
    </source>
</evidence>
<feature type="non-terminal residue" evidence="5">
    <location>
        <position position="95"/>
    </location>
</feature>
<organism evidence="5 6">
    <name type="scientific">Thlaspi arvense</name>
    <name type="common">Field penny-cress</name>
    <dbReference type="NCBI Taxonomy" id="13288"/>
    <lineage>
        <taxon>Eukaryota</taxon>
        <taxon>Viridiplantae</taxon>
        <taxon>Streptophyta</taxon>
        <taxon>Embryophyta</taxon>
        <taxon>Tracheophyta</taxon>
        <taxon>Spermatophyta</taxon>
        <taxon>Magnoliopsida</taxon>
        <taxon>eudicotyledons</taxon>
        <taxon>Gunneridae</taxon>
        <taxon>Pentapetalae</taxon>
        <taxon>rosids</taxon>
        <taxon>malvids</taxon>
        <taxon>Brassicales</taxon>
        <taxon>Brassicaceae</taxon>
        <taxon>Thlaspideae</taxon>
        <taxon>Thlaspi</taxon>
    </lineage>
</organism>
<evidence type="ECO:0000256" key="4">
    <source>
        <dbReference type="SAM" id="MobiDB-lite"/>
    </source>
</evidence>
<dbReference type="AlphaFoldDB" id="A0AAU9TBG0"/>
<dbReference type="GO" id="GO:0004674">
    <property type="term" value="F:protein serine/threonine kinase activity"/>
    <property type="evidence" value="ECO:0007669"/>
    <property type="project" value="UniProtKB-KW"/>
</dbReference>
<keyword evidence="3" id="KW-0472">Membrane</keyword>
<proteinExistence type="predicted"/>
<comment type="subcellular location">
    <subcellularLocation>
        <location evidence="1">Membrane</location>
    </subcellularLocation>
</comment>
<dbReference type="InterPro" id="IPR011009">
    <property type="entry name" value="Kinase-like_dom_sf"/>
</dbReference>
<keyword evidence="2" id="KW-0418">Kinase</keyword>
<protein>
    <submittedName>
        <fullName evidence="5">Uncharacterized protein</fullName>
    </submittedName>
</protein>
<gene>
    <name evidence="5" type="ORF">TAV2_LOCUS24245</name>
</gene>
<feature type="region of interest" description="Disordered" evidence="4">
    <location>
        <begin position="1"/>
        <end position="29"/>
    </location>
</feature>
<dbReference type="PANTHER" id="PTHR47985:SF34">
    <property type="entry name" value="SERINE_THREONINE-PROTEIN KINASE PBL24-RELATED"/>
    <property type="match status" value="1"/>
</dbReference>
<reference evidence="5 6" key="1">
    <citation type="submission" date="2022-03" db="EMBL/GenBank/DDBJ databases">
        <authorList>
            <person name="Nunn A."/>
            <person name="Chopra R."/>
            <person name="Nunn A."/>
            <person name="Contreras Garrido A."/>
        </authorList>
    </citation>
    <scope>NUCLEOTIDE SEQUENCE [LARGE SCALE GENOMIC DNA]</scope>
</reference>
<keyword evidence="6" id="KW-1185">Reference proteome</keyword>
<name>A0AAU9TBG0_THLAR</name>
<evidence type="ECO:0000313" key="6">
    <source>
        <dbReference type="Proteomes" id="UP000836841"/>
    </source>
</evidence>